<organism evidence="1 2">
    <name type="scientific">Acidiphilium cryptum (strain JF-5)</name>
    <dbReference type="NCBI Taxonomy" id="349163"/>
    <lineage>
        <taxon>Bacteria</taxon>
        <taxon>Pseudomonadati</taxon>
        <taxon>Pseudomonadota</taxon>
        <taxon>Alphaproteobacteria</taxon>
        <taxon>Acetobacterales</taxon>
        <taxon>Acidocellaceae</taxon>
        <taxon>Acidiphilium</taxon>
    </lineage>
</organism>
<sequence>MTSSIIVTRAAQYVSLHYTERLAEAGIEPSVGSVGDSYDNALSETINGQFKAEVIHRRGPWRNAEVVEFAALEWVDWINNRLFLEPIAISHLPRPRRSTMRN</sequence>
<evidence type="ECO:0008006" key="3">
    <source>
        <dbReference type="Google" id="ProtNLM"/>
    </source>
</evidence>
<keyword evidence="2" id="KW-1185">Reference proteome</keyword>
<dbReference type="InterPro" id="IPR012337">
    <property type="entry name" value="RNaseH-like_sf"/>
</dbReference>
<accession>A5FZI5</accession>
<evidence type="ECO:0000313" key="1">
    <source>
        <dbReference type="EMBL" id="ABQ31017.1"/>
    </source>
</evidence>
<dbReference type="Proteomes" id="UP000000245">
    <property type="component" value="Chromosome"/>
</dbReference>
<dbReference type="HOGENOM" id="CLU_2271259_0_0_5"/>
<dbReference type="STRING" id="349163.Acry_1815"/>
<dbReference type="EMBL" id="CP000697">
    <property type="protein sequence ID" value="ABQ31017.1"/>
    <property type="molecule type" value="Genomic_DNA"/>
</dbReference>
<dbReference type="KEGG" id="acr:Acry_1815"/>
<name>A5FZI5_ACICJ</name>
<protein>
    <recommendedName>
        <fullName evidence="3">Integrase catalytic domain-containing protein</fullName>
    </recommendedName>
</protein>
<reference evidence="1 2" key="1">
    <citation type="submission" date="2007-05" db="EMBL/GenBank/DDBJ databases">
        <title>Complete sequence of chromosome of Acidiphilium cryptum JF-5.</title>
        <authorList>
            <consortium name="US DOE Joint Genome Institute"/>
            <person name="Copeland A."/>
            <person name="Lucas S."/>
            <person name="Lapidus A."/>
            <person name="Barry K."/>
            <person name="Detter J.C."/>
            <person name="Glavina del Rio T."/>
            <person name="Hammon N."/>
            <person name="Israni S."/>
            <person name="Dalin E."/>
            <person name="Tice H."/>
            <person name="Pitluck S."/>
            <person name="Sims D."/>
            <person name="Brettin T."/>
            <person name="Bruce D."/>
            <person name="Han C."/>
            <person name="Schmutz J."/>
            <person name="Larimer F."/>
            <person name="Land M."/>
            <person name="Hauser L."/>
            <person name="Kyrpides N."/>
            <person name="Kim E."/>
            <person name="Magnuson T."/>
            <person name="Richardson P."/>
        </authorList>
    </citation>
    <scope>NUCLEOTIDE SEQUENCE [LARGE SCALE GENOMIC DNA]</scope>
    <source>
        <strain evidence="1 2">JF-5</strain>
    </source>
</reference>
<evidence type="ECO:0000313" key="2">
    <source>
        <dbReference type="Proteomes" id="UP000000245"/>
    </source>
</evidence>
<gene>
    <name evidence="1" type="ordered locus">Acry_1815</name>
</gene>
<dbReference type="SUPFAM" id="SSF53098">
    <property type="entry name" value="Ribonuclease H-like"/>
    <property type="match status" value="1"/>
</dbReference>
<proteinExistence type="predicted"/>
<dbReference type="AlphaFoldDB" id="A5FZI5"/>
<dbReference type="eggNOG" id="COG2801">
    <property type="taxonomic scope" value="Bacteria"/>
</dbReference>